<evidence type="ECO:0000256" key="2">
    <source>
        <dbReference type="ARBA" id="ARBA00022723"/>
    </source>
</evidence>
<dbReference type="CDD" id="cd16016">
    <property type="entry name" value="AP-SPAP"/>
    <property type="match status" value="1"/>
</dbReference>
<dbReference type="RefSeq" id="WP_198637629.1">
    <property type="nucleotide sequence ID" value="NZ_JAEHNY010000001.1"/>
</dbReference>
<proteinExistence type="predicted"/>
<dbReference type="Proteomes" id="UP000635665">
    <property type="component" value="Unassembled WGS sequence"/>
</dbReference>
<accession>A0ABS0TCI3</accession>
<evidence type="ECO:0000256" key="3">
    <source>
        <dbReference type="ARBA" id="ARBA00022729"/>
    </source>
</evidence>
<dbReference type="PIRSF" id="PIRSF031924">
    <property type="entry name" value="Pi-irrepressible_AP"/>
    <property type="match status" value="1"/>
</dbReference>
<dbReference type="Pfam" id="PF01663">
    <property type="entry name" value="Phosphodiest"/>
    <property type="match status" value="1"/>
</dbReference>
<dbReference type="NCBIfam" id="NF042991">
    <property type="entry name" value="alk_phos_PafA"/>
    <property type="match status" value="1"/>
</dbReference>
<dbReference type="InterPro" id="IPR017850">
    <property type="entry name" value="Alkaline_phosphatase_core_sf"/>
</dbReference>
<dbReference type="PANTHER" id="PTHR10151">
    <property type="entry name" value="ECTONUCLEOTIDE PYROPHOSPHATASE/PHOSPHODIESTERASE"/>
    <property type="match status" value="1"/>
</dbReference>
<evidence type="ECO:0000256" key="4">
    <source>
        <dbReference type="PIRNR" id="PIRNR031924"/>
    </source>
</evidence>
<dbReference type="InterPro" id="IPR002591">
    <property type="entry name" value="Phosphodiest/P_Trfase"/>
</dbReference>
<evidence type="ECO:0000313" key="7">
    <source>
        <dbReference type="Proteomes" id="UP000635665"/>
    </source>
</evidence>
<name>A0ABS0TCI3_9FLAO</name>
<dbReference type="Gene3D" id="3.30.1360.150">
    <property type="match status" value="1"/>
</dbReference>
<dbReference type="InterPro" id="IPR026263">
    <property type="entry name" value="Alkaline_phosphatase_prok"/>
</dbReference>
<keyword evidence="7" id="KW-1185">Reference proteome</keyword>
<protein>
    <submittedName>
        <fullName evidence="6">Alkaline phosphatase family protein</fullName>
    </submittedName>
</protein>
<evidence type="ECO:0000313" key="6">
    <source>
        <dbReference type="EMBL" id="MBI6118753.1"/>
    </source>
</evidence>
<evidence type="ECO:0000256" key="1">
    <source>
        <dbReference type="ARBA" id="ARBA00022553"/>
    </source>
</evidence>
<evidence type="ECO:0000256" key="5">
    <source>
        <dbReference type="SAM" id="SignalP"/>
    </source>
</evidence>
<organism evidence="6 7">
    <name type="scientific">Salegentibacter maritimus</name>
    <dbReference type="NCBI Taxonomy" id="2794347"/>
    <lineage>
        <taxon>Bacteria</taxon>
        <taxon>Pseudomonadati</taxon>
        <taxon>Bacteroidota</taxon>
        <taxon>Flavobacteriia</taxon>
        <taxon>Flavobacteriales</taxon>
        <taxon>Flavobacteriaceae</taxon>
        <taxon>Salegentibacter</taxon>
    </lineage>
</organism>
<dbReference type="EMBL" id="JAEHNY010000001">
    <property type="protein sequence ID" value="MBI6118753.1"/>
    <property type="molecule type" value="Genomic_DNA"/>
</dbReference>
<reference evidence="6 7" key="1">
    <citation type="submission" date="2020-12" db="EMBL/GenBank/DDBJ databases">
        <title>Salegentibacter orientalis sp. nov., isolated from costal sediment.</title>
        <authorList>
            <person name="Lian F.-B."/>
        </authorList>
    </citation>
    <scope>NUCLEOTIDE SEQUENCE [LARGE SCALE GENOMIC DNA]</scope>
    <source>
        <strain evidence="6 7">F60176</strain>
    </source>
</reference>
<feature type="chain" id="PRO_5046187717" evidence="5">
    <location>
        <begin position="20"/>
        <end position="552"/>
    </location>
</feature>
<feature type="signal peptide" evidence="5">
    <location>
        <begin position="1"/>
        <end position="19"/>
    </location>
</feature>
<keyword evidence="2 4" id="KW-0479">Metal-binding</keyword>
<keyword evidence="1" id="KW-0597">Phosphoprotein</keyword>
<dbReference type="SUPFAM" id="SSF53649">
    <property type="entry name" value="Alkaline phosphatase-like"/>
    <property type="match status" value="1"/>
</dbReference>
<comment type="caution">
    <text evidence="6">The sequence shown here is derived from an EMBL/GenBank/DDBJ whole genome shotgun (WGS) entry which is preliminary data.</text>
</comment>
<sequence length="552" mass="61756">MKRLAFLVLIGLFSFQAFAQETEGEKPRLVVGIVVDQMRYDYLTRFWERFGEDGFKKLINEGYNFKNNHFNYVPTYTGPGHASVYTGTSPMNHGIIGNGWYDKFVKESVYCAGDETVEPVGTKDNAGKMSPHRMKTTTVSDENRLHTQMRGKTIGVSIKDRGSILPAGHTANAAYWFHGGDEGKWITSSFYMDELPKWVKDFNASDKVEAYLKPWNTLYDIDTYKESGSDKNNFEGGFRGKKDATFPYDLAELSDENGGFDIIENSAYGNDITLEFALAAVEAEELGQDEDTDFLTLSFSSTDKIGHNFGVNSKEIQDTYLRLDKNIAQLLKELDAKVGEGNYTIFLTADHGGVDVPAYLQSVNIPAGYFESDEFEEELKEFADREFGEEELIENVSNSQIFFNYELMEELEISSSVLQTKLAHYILQLDQIDKVYTRDQLINGGSFVVGTGRAIQNGFNQKRSGDIMYVLDPATIVYSRTGSTHGSDLNYDTHAPLIFYGNGVKQGSTTERTEIIDIAPTVSALLGIAFPNGNTGKPLYMMLDDKKSGSLE</sequence>
<keyword evidence="3 5" id="KW-0732">Signal</keyword>
<dbReference type="Gene3D" id="3.40.720.10">
    <property type="entry name" value="Alkaline Phosphatase, subunit A"/>
    <property type="match status" value="1"/>
</dbReference>
<gene>
    <name evidence="6" type="ORF">I6U50_01810</name>
</gene>
<dbReference type="PANTHER" id="PTHR10151:SF120">
    <property type="entry name" value="BIS(5'-ADENOSYL)-TRIPHOSPHATASE"/>
    <property type="match status" value="1"/>
</dbReference>